<dbReference type="Proteomes" id="UP000278063">
    <property type="component" value="Unassembled WGS sequence"/>
</dbReference>
<reference evidence="1 2" key="1">
    <citation type="submission" date="2018-11" db="EMBL/GenBank/DDBJ databases">
        <title>Species Designations Belie Phenotypic and Genotypic Heterogeneity in Oral Streptococci.</title>
        <authorList>
            <person name="Velsko I."/>
        </authorList>
    </citation>
    <scope>NUCLEOTIDE SEQUENCE [LARGE SCALE GENOMIC DNA]</scope>
    <source>
        <strain evidence="1 2">KLC01</strain>
    </source>
</reference>
<evidence type="ECO:0000313" key="1">
    <source>
        <dbReference type="EMBL" id="RSI86204.1"/>
    </source>
</evidence>
<accession>A0A428D265</accession>
<protein>
    <submittedName>
        <fullName evidence="1">Uncharacterized protein</fullName>
    </submittedName>
</protein>
<comment type="caution">
    <text evidence="1">The sequence shown here is derived from an EMBL/GenBank/DDBJ whole genome shotgun (WGS) entry which is preliminary data.</text>
</comment>
<evidence type="ECO:0000313" key="2">
    <source>
        <dbReference type="Proteomes" id="UP000278063"/>
    </source>
</evidence>
<dbReference type="RefSeq" id="WP_185756221.1">
    <property type="nucleotide sequence ID" value="NZ_RJNW01000004.1"/>
</dbReference>
<name>A0A428D265_STRMT</name>
<organism evidence="1 2">
    <name type="scientific">Streptococcus mitis</name>
    <dbReference type="NCBI Taxonomy" id="28037"/>
    <lineage>
        <taxon>Bacteria</taxon>
        <taxon>Bacillati</taxon>
        <taxon>Bacillota</taxon>
        <taxon>Bacilli</taxon>
        <taxon>Lactobacillales</taxon>
        <taxon>Streptococcaceae</taxon>
        <taxon>Streptococcus</taxon>
        <taxon>Streptococcus mitis group</taxon>
    </lineage>
</organism>
<gene>
    <name evidence="1" type="ORF">D8849_06885</name>
</gene>
<proteinExistence type="predicted"/>
<dbReference type="EMBL" id="RJNW01000004">
    <property type="protein sequence ID" value="RSI86204.1"/>
    <property type="molecule type" value="Genomic_DNA"/>
</dbReference>
<dbReference type="AlphaFoldDB" id="A0A428D265"/>
<sequence>MVLIPYIVANRNSLLVKGNRNEVFAKSLSIACKYGRVIGSDSLCGTIRLKTKLNVRYLRFPKVIKILIVAIDDEDMIMIKFGDKFDLEILDVMKNFSKEFSRK</sequence>